<dbReference type="InterPro" id="IPR050902">
    <property type="entry name" value="ABC_Transporter_SBP"/>
</dbReference>
<dbReference type="SUPFAM" id="SSF53807">
    <property type="entry name" value="Helical backbone' metal receptor"/>
    <property type="match status" value="1"/>
</dbReference>
<accession>A0A2V2N7G2</accession>
<proteinExistence type="predicted"/>
<dbReference type="Gene3D" id="3.40.50.1980">
    <property type="entry name" value="Nitrogenase molybdenum iron protein domain"/>
    <property type="match status" value="2"/>
</dbReference>
<dbReference type="Pfam" id="PF01497">
    <property type="entry name" value="Peripla_BP_2"/>
    <property type="match status" value="1"/>
</dbReference>
<dbReference type="PROSITE" id="PS50983">
    <property type="entry name" value="FE_B12_PBP"/>
    <property type="match status" value="1"/>
</dbReference>
<sequence>MKKNLIYYSCLILLMVICTIPVTSSTTENDHPSSVTIIDDWGRTVTLDKPAERIAFSHTAAGEGILLAGGWDKVVGRDGSLTDSRFYSNLDTIPAVSTTNQPFTLDFEKITELHPDLFIIQKHYDSREQFDEIANKLEPDTPIVGLDFLEPENADSIKKLSILIGTEQIADDYVNFHDEVIKNLKEKTDSLSPDEKPNVFLKSGTSDKISTFGRDASFWNRMCSLAGGKNIADGLPGDNQEVDLEWLTQQDIDTIVGSCSNRNYPESFGYLATEPLHASEKADEIISDIKNNEIFSHSDAVLDDKVFLLEGTMISNPKAFIGAAYLAKWLHPDLFSDLDPEQIHQEYLNRFIGTDYDLKNIGLFGYPTN</sequence>
<protein>
    <submittedName>
        <fullName evidence="2">ABC transporter substrate-binding protein</fullName>
    </submittedName>
</protein>
<evidence type="ECO:0000313" key="2">
    <source>
        <dbReference type="EMBL" id="PWR75984.1"/>
    </source>
</evidence>
<dbReference type="PANTHER" id="PTHR30535:SF34">
    <property type="entry name" value="MOLYBDATE-BINDING PROTEIN MOLA"/>
    <property type="match status" value="1"/>
</dbReference>
<keyword evidence="3" id="KW-1185">Reference proteome</keyword>
<name>A0A2V2N7G2_9EURY</name>
<dbReference type="InterPro" id="IPR002491">
    <property type="entry name" value="ABC_transptr_periplasmic_BD"/>
</dbReference>
<dbReference type="AlphaFoldDB" id="A0A2V2N7G2"/>
<organism evidence="2 3">
    <name type="scientific">Methanospirillum stamsii</name>
    <dbReference type="NCBI Taxonomy" id="1277351"/>
    <lineage>
        <taxon>Archaea</taxon>
        <taxon>Methanobacteriati</taxon>
        <taxon>Methanobacteriota</taxon>
        <taxon>Stenosarchaea group</taxon>
        <taxon>Methanomicrobia</taxon>
        <taxon>Methanomicrobiales</taxon>
        <taxon>Methanospirillaceae</taxon>
        <taxon>Methanospirillum</taxon>
    </lineage>
</organism>
<evidence type="ECO:0000259" key="1">
    <source>
        <dbReference type="PROSITE" id="PS50983"/>
    </source>
</evidence>
<feature type="domain" description="Fe/B12 periplasmic-binding" evidence="1">
    <location>
        <begin position="53"/>
        <end position="338"/>
    </location>
</feature>
<dbReference type="OrthoDB" id="24039at2157"/>
<dbReference type="EMBL" id="QGMZ01000006">
    <property type="protein sequence ID" value="PWR75984.1"/>
    <property type="molecule type" value="Genomic_DNA"/>
</dbReference>
<comment type="caution">
    <text evidence="2">The sequence shown here is derived from an EMBL/GenBank/DDBJ whole genome shotgun (WGS) entry which is preliminary data.</text>
</comment>
<gene>
    <name evidence="2" type="ORF">DLD82_02695</name>
</gene>
<dbReference type="PANTHER" id="PTHR30535">
    <property type="entry name" value="VITAMIN B12-BINDING PROTEIN"/>
    <property type="match status" value="1"/>
</dbReference>
<dbReference type="Proteomes" id="UP000245934">
    <property type="component" value="Unassembled WGS sequence"/>
</dbReference>
<evidence type="ECO:0000313" key="3">
    <source>
        <dbReference type="Proteomes" id="UP000245934"/>
    </source>
</evidence>
<reference evidence="2 3" key="1">
    <citation type="submission" date="2018-05" db="EMBL/GenBank/DDBJ databases">
        <title>Draft genome of Methanospirillum stamsii Pt1.</title>
        <authorList>
            <person name="Dueholm M.S."/>
            <person name="Nielsen P.H."/>
            <person name="Bakmann L.F."/>
            <person name="Otzen D.E."/>
        </authorList>
    </citation>
    <scope>NUCLEOTIDE SEQUENCE [LARGE SCALE GENOMIC DNA]</scope>
    <source>
        <strain evidence="2 3">Pt1</strain>
    </source>
</reference>